<evidence type="ECO:0000313" key="3">
    <source>
        <dbReference type="Proteomes" id="UP000281553"/>
    </source>
</evidence>
<evidence type="ECO:0008006" key="4">
    <source>
        <dbReference type="Google" id="ProtNLM"/>
    </source>
</evidence>
<dbReference type="AlphaFoldDB" id="A0A3P6TEX8"/>
<dbReference type="OrthoDB" id="6264098at2759"/>
<protein>
    <recommendedName>
        <fullName evidence="4">EGF-like domain-containing protein</fullName>
    </recommendedName>
</protein>
<proteinExistence type="predicted"/>
<sequence>MNFGKPLSNYELGHCRRFCFNGGACTGCYRDAFGLAQCTGCVCPTNLWTGERCEVRVGTVGTVPTPAVADVLAWLFGIVALLLCALLITIYIHKKRNSKVQDSTTTEEGAF</sequence>
<organism evidence="2 3">
    <name type="scientific">Dibothriocephalus latus</name>
    <name type="common">Fish tapeworm</name>
    <name type="synonym">Diphyllobothrium latum</name>
    <dbReference type="NCBI Taxonomy" id="60516"/>
    <lineage>
        <taxon>Eukaryota</taxon>
        <taxon>Metazoa</taxon>
        <taxon>Spiralia</taxon>
        <taxon>Lophotrochozoa</taxon>
        <taxon>Platyhelminthes</taxon>
        <taxon>Cestoda</taxon>
        <taxon>Eucestoda</taxon>
        <taxon>Diphyllobothriidea</taxon>
        <taxon>Diphyllobothriidae</taxon>
        <taxon>Dibothriocephalus</taxon>
    </lineage>
</organism>
<reference evidence="2 3" key="1">
    <citation type="submission" date="2018-11" db="EMBL/GenBank/DDBJ databases">
        <authorList>
            <consortium name="Pathogen Informatics"/>
        </authorList>
    </citation>
    <scope>NUCLEOTIDE SEQUENCE [LARGE SCALE GENOMIC DNA]</scope>
</reference>
<gene>
    <name evidence="2" type="ORF">DILT_LOCUS3285</name>
</gene>
<keyword evidence="1" id="KW-0472">Membrane</keyword>
<evidence type="ECO:0000256" key="1">
    <source>
        <dbReference type="SAM" id="Phobius"/>
    </source>
</evidence>
<evidence type="ECO:0000313" key="2">
    <source>
        <dbReference type="EMBL" id="VDK81869.1"/>
    </source>
</evidence>
<keyword evidence="1" id="KW-0812">Transmembrane</keyword>
<name>A0A3P6TEX8_DIBLA</name>
<feature type="transmembrane region" description="Helical" evidence="1">
    <location>
        <begin position="71"/>
        <end position="92"/>
    </location>
</feature>
<keyword evidence="3" id="KW-1185">Reference proteome</keyword>
<keyword evidence="1" id="KW-1133">Transmembrane helix</keyword>
<dbReference type="Proteomes" id="UP000281553">
    <property type="component" value="Unassembled WGS sequence"/>
</dbReference>
<dbReference type="EMBL" id="UYRU01043412">
    <property type="protein sequence ID" value="VDK81869.1"/>
    <property type="molecule type" value="Genomic_DNA"/>
</dbReference>
<accession>A0A3P6TEX8</accession>